<dbReference type="AlphaFoldDB" id="D2S0L6"/>
<sequence>MVDDPRPPLPDWVMDAYTAIETSITETAADNSQSGVPAINRDQAVDGLCTDGELALEPDDAEYALTRLLNRGYFYVVDGELRITTPPSED</sequence>
<dbReference type="Proteomes" id="UP000001903">
    <property type="component" value="Plasmid pHTUR01"/>
</dbReference>
<accession>D2S0L6</accession>
<proteinExistence type="predicted"/>
<reference evidence="1 2" key="1">
    <citation type="journal article" date="2010" name="Stand. Genomic Sci.">
        <title>Complete genome sequence of Haloterrigena turkmenica type strain (4k).</title>
        <authorList>
            <person name="Saunders E."/>
            <person name="Tindall B.J."/>
            <person name="Fahnrich R."/>
            <person name="Lapidus A."/>
            <person name="Copeland A."/>
            <person name="Del Rio T.G."/>
            <person name="Lucas S."/>
            <person name="Chen F."/>
            <person name="Tice H."/>
            <person name="Cheng J.F."/>
            <person name="Han C."/>
            <person name="Detter J.C."/>
            <person name="Bruce D."/>
            <person name="Goodwin L."/>
            <person name="Chain P."/>
            <person name="Pitluck S."/>
            <person name="Pati A."/>
            <person name="Ivanova N."/>
            <person name="Mavromatis K."/>
            <person name="Chen A."/>
            <person name="Palaniappan K."/>
            <person name="Land M."/>
            <person name="Hauser L."/>
            <person name="Chang Y.J."/>
            <person name="Jeffries C.D."/>
            <person name="Brettin T."/>
            <person name="Rohde M."/>
            <person name="Goker M."/>
            <person name="Bristow J."/>
            <person name="Eisen J.A."/>
            <person name="Markowitz V."/>
            <person name="Hugenholtz P."/>
            <person name="Klenk H.P."/>
            <person name="Kyrpides N.C."/>
        </authorList>
    </citation>
    <scope>NUCLEOTIDE SEQUENCE [LARGE SCALE GENOMIC DNA]</scope>
    <source>
        <strain evidence="2">ATCC 51198 / DSM 5511 / JCM 9101 / NCIMB 13204 / VKM B-1734 / 4k</strain>
    </source>
</reference>
<dbReference type="KEGG" id="htu:Htur_4075"/>
<evidence type="ECO:0000313" key="1">
    <source>
        <dbReference type="EMBL" id="ADB62913.1"/>
    </source>
</evidence>
<geneLocation type="plasmid" evidence="1 2">
    <name>pHTUR01</name>
</geneLocation>
<dbReference type="EMBL" id="CP001861">
    <property type="protein sequence ID" value="ADB62913.1"/>
    <property type="molecule type" value="Genomic_DNA"/>
</dbReference>
<keyword evidence="1" id="KW-0614">Plasmid</keyword>
<keyword evidence="2" id="KW-1185">Reference proteome</keyword>
<dbReference type="HOGENOM" id="CLU_188835_0_0_2"/>
<evidence type="ECO:0000313" key="2">
    <source>
        <dbReference type="Proteomes" id="UP000001903"/>
    </source>
</evidence>
<name>D2S0L6_HALTV</name>
<protein>
    <submittedName>
        <fullName evidence="1">Uncharacterized protein</fullName>
    </submittedName>
</protein>
<gene>
    <name evidence="1" type="ordered locus">Htur_4075</name>
</gene>
<organism evidence="1 2">
    <name type="scientific">Haloterrigena turkmenica (strain ATCC 51198 / DSM 5511 / JCM 9101 / NCIMB 13204 / VKM B-1734 / 4k)</name>
    <name type="common">Halococcus turkmenicus</name>
    <dbReference type="NCBI Taxonomy" id="543526"/>
    <lineage>
        <taxon>Archaea</taxon>
        <taxon>Methanobacteriati</taxon>
        <taxon>Methanobacteriota</taxon>
        <taxon>Stenosarchaea group</taxon>
        <taxon>Halobacteria</taxon>
        <taxon>Halobacteriales</taxon>
        <taxon>Natrialbaceae</taxon>
        <taxon>Haloterrigena</taxon>
    </lineage>
</organism>